<keyword evidence="1" id="KW-1133">Transmembrane helix</keyword>
<comment type="caution">
    <text evidence="2">The sequence shown here is derived from an EMBL/GenBank/DDBJ whole genome shotgun (WGS) entry which is preliminary data.</text>
</comment>
<evidence type="ECO:0000313" key="3">
    <source>
        <dbReference type="Proteomes" id="UP000636505"/>
    </source>
</evidence>
<dbReference type="EMBL" id="JADEXG010000059">
    <property type="protein sequence ID" value="MBE9079525.1"/>
    <property type="molecule type" value="Genomic_DNA"/>
</dbReference>
<evidence type="ECO:0000313" key="2">
    <source>
        <dbReference type="EMBL" id="MBE9079525.1"/>
    </source>
</evidence>
<keyword evidence="3" id="KW-1185">Reference proteome</keyword>
<proteinExistence type="predicted"/>
<evidence type="ECO:0008006" key="4">
    <source>
        <dbReference type="Google" id="ProtNLM"/>
    </source>
</evidence>
<name>A0A8J7AAZ7_9CYAN</name>
<feature type="transmembrane region" description="Helical" evidence="1">
    <location>
        <begin position="7"/>
        <end position="26"/>
    </location>
</feature>
<dbReference type="PANTHER" id="PTHR36974:SF1">
    <property type="entry name" value="DOXX FAMILY MEMBRANE PROTEIN"/>
    <property type="match status" value="1"/>
</dbReference>
<feature type="transmembrane region" description="Helical" evidence="1">
    <location>
        <begin position="104"/>
        <end position="121"/>
    </location>
</feature>
<dbReference type="RefSeq" id="WP_193910579.1">
    <property type="nucleotide sequence ID" value="NZ_JADEXG010000059.1"/>
</dbReference>
<dbReference type="AlphaFoldDB" id="A0A8J7AAZ7"/>
<keyword evidence="1" id="KW-0472">Membrane</keyword>
<sequence length="135" mass="14682">MTNRKETLRGVLAVSMVIVGVLHFSVPTPFVKIVPAVLPAPLALVYISGFFEVLGGIGLLIPGVSRAAAWGLILLYIAVFPANINMAVNQIKLEGIPDSPILPWARLPLQAVLIAWAWWYTRPSDKARQASIINE</sequence>
<reference evidence="2" key="1">
    <citation type="submission" date="2020-10" db="EMBL/GenBank/DDBJ databases">
        <authorList>
            <person name="Castelo-Branco R."/>
            <person name="Eusebio N."/>
            <person name="Adriana R."/>
            <person name="Vieira A."/>
            <person name="Brugerolle De Fraissinette N."/>
            <person name="Rezende De Castro R."/>
            <person name="Schneider M.P."/>
            <person name="Vasconcelos V."/>
            <person name="Leao P.N."/>
        </authorList>
    </citation>
    <scope>NUCLEOTIDE SEQUENCE</scope>
    <source>
        <strain evidence="2">LEGE 07310</strain>
    </source>
</reference>
<gene>
    <name evidence="2" type="ORF">IQ241_19865</name>
</gene>
<evidence type="ECO:0000256" key="1">
    <source>
        <dbReference type="SAM" id="Phobius"/>
    </source>
</evidence>
<dbReference type="Proteomes" id="UP000636505">
    <property type="component" value="Unassembled WGS sequence"/>
</dbReference>
<feature type="transmembrane region" description="Helical" evidence="1">
    <location>
        <begin position="67"/>
        <end position="84"/>
    </location>
</feature>
<keyword evidence="1" id="KW-0812">Transmembrane</keyword>
<protein>
    <recommendedName>
        <fullName evidence="4">DoxX family membrane protein</fullName>
    </recommendedName>
</protein>
<dbReference type="PANTHER" id="PTHR36974">
    <property type="entry name" value="MEMBRANE PROTEIN-RELATED"/>
    <property type="match status" value="1"/>
</dbReference>
<accession>A0A8J7AAZ7</accession>
<feature type="transmembrane region" description="Helical" evidence="1">
    <location>
        <begin position="38"/>
        <end position="60"/>
    </location>
</feature>
<organism evidence="2 3">
    <name type="scientific">Vasconcelosia minhoensis LEGE 07310</name>
    <dbReference type="NCBI Taxonomy" id="915328"/>
    <lineage>
        <taxon>Bacteria</taxon>
        <taxon>Bacillati</taxon>
        <taxon>Cyanobacteriota</taxon>
        <taxon>Cyanophyceae</taxon>
        <taxon>Nodosilineales</taxon>
        <taxon>Cymatolegaceae</taxon>
        <taxon>Vasconcelosia</taxon>
        <taxon>Vasconcelosia minhoensis</taxon>
    </lineage>
</organism>